<dbReference type="InterPro" id="IPR025855">
    <property type="entry name" value="Replic_Relax"/>
</dbReference>
<evidence type="ECO:0000313" key="3">
    <source>
        <dbReference type="Proteomes" id="UP000284557"/>
    </source>
</evidence>
<name>A0ABD7HH72_9MYCO</name>
<dbReference type="RefSeq" id="WP_100481059.1">
    <property type="nucleotide sequence ID" value="NZ_QDET01000004.1"/>
</dbReference>
<feature type="region of interest" description="Disordered" evidence="1">
    <location>
        <begin position="1"/>
        <end position="67"/>
    </location>
</feature>
<gene>
    <name evidence="2" type="ORF">D2E76_25540</name>
</gene>
<dbReference type="EMBL" id="QXBN01000033">
    <property type="protein sequence ID" value="RIT29273.1"/>
    <property type="molecule type" value="Genomic_DNA"/>
</dbReference>
<evidence type="ECO:0000256" key="1">
    <source>
        <dbReference type="SAM" id="MobiDB-lite"/>
    </source>
</evidence>
<evidence type="ECO:0008006" key="4">
    <source>
        <dbReference type="Google" id="ProtNLM"/>
    </source>
</evidence>
<dbReference type="AlphaFoldDB" id="A0ABD7HH72"/>
<feature type="compositionally biased region" description="Basic and acidic residues" evidence="1">
    <location>
        <begin position="1"/>
        <end position="19"/>
    </location>
</feature>
<evidence type="ECO:0000313" key="2">
    <source>
        <dbReference type="EMBL" id="RIT29273.1"/>
    </source>
</evidence>
<dbReference type="Pfam" id="PF13814">
    <property type="entry name" value="Replic_Relax"/>
    <property type="match status" value="1"/>
</dbReference>
<sequence>MRGRHRVSDAADHDRHSDPIADPSASSTNSSSSLANGGFGAELPTNDGVPRDTTTQERRQHRRHVTTSIVAEISGRLSERDYAILRSVDQHRFLATSHIEMFHFAHIAPTARGRITRRAVARLRDLRVIVMLQHTIGGVRAGSQGKVYGVDIVGDRLLRDLVRGGARVRGLQEPSLRFLNHRLAIADCHATLVAADRTRQIELTDSSVEPASWRTFTGTSGARLTLKPDLYAETTTAPGSDLVTAWFLEIDLGTESIPTLLRKCRDYEAYRRSGIEQDRHGSFPLVIWSMTHPDSAKAQRRRQALAEAIAADRNLPDVLFRIVAPEQLLPLIQQGAAL</sequence>
<dbReference type="Proteomes" id="UP000284557">
    <property type="component" value="Unassembled WGS sequence"/>
</dbReference>
<proteinExistence type="predicted"/>
<organism evidence="2 3">
    <name type="scientific">Mycobacteroides abscessus</name>
    <dbReference type="NCBI Taxonomy" id="36809"/>
    <lineage>
        <taxon>Bacteria</taxon>
        <taxon>Bacillati</taxon>
        <taxon>Actinomycetota</taxon>
        <taxon>Actinomycetes</taxon>
        <taxon>Mycobacteriales</taxon>
        <taxon>Mycobacteriaceae</taxon>
        <taxon>Mycobacteroides</taxon>
    </lineage>
</organism>
<reference evidence="2 3" key="1">
    <citation type="submission" date="2018-08" db="EMBL/GenBank/DDBJ databases">
        <title>Linezolid Resistance in Mycobacterium abscessus: MIC Distribution and Comprehensive Investigation of Resistance Mechanisms.</title>
        <authorList>
            <person name="Ye M."/>
            <person name="Xu L."/>
            <person name="Zou Y."/>
            <person name="Li B."/>
            <person name="Guo Q."/>
            <person name="Zhang Y."/>
            <person name="Zhan M."/>
            <person name="Xu B."/>
            <person name="Yu F."/>
            <person name="Zhang Z."/>
            <person name="Chu H."/>
        </authorList>
    </citation>
    <scope>NUCLEOTIDE SEQUENCE [LARGE SCALE GENOMIC DNA]</scope>
    <source>
        <strain evidence="2 3">G143</strain>
    </source>
</reference>
<protein>
    <recommendedName>
        <fullName evidence="4">Replication-relaxation</fullName>
    </recommendedName>
</protein>
<accession>A0ABD7HH72</accession>
<feature type="compositionally biased region" description="Low complexity" evidence="1">
    <location>
        <begin position="24"/>
        <end position="33"/>
    </location>
</feature>
<comment type="caution">
    <text evidence="2">The sequence shown here is derived from an EMBL/GenBank/DDBJ whole genome shotgun (WGS) entry which is preliminary data.</text>
</comment>